<proteinExistence type="predicted"/>
<dbReference type="Proteomes" id="UP000189733">
    <property type="component" value="Unassembled WGS sequence"/>
</dbReference>
<sequence length="206" mass="23242">MANLHLLPPNATPAERAFSEATTRIDRIPVPIARLYNPDDCPVEFLPWLAWALSVDAWESSWSEAQKRAAVRNAIWIHKHKGTRGAVDRAVRALGYRVRIREWWQERPKTERFTFTIDIEVDDRGVSPDLYAMLTRVVLKAKNTRSHLTGFQVTESVQGGCSVGGAFQSGEELTVLPWMTHEVQQSTNLSAACAITEYLSITVQPR</sequence>
<dbReference type="OrthoDB" id="90759at2"/>
<reference evidence="1 2" key="1">
    <citation type="submission" date="2017-02" db="EMBL/GenBank/DDBJ databases">
        <authorList>
            <person name="Peterson S.W."/>
        </authorList>
    </citation>
    <scope>NUCLEOTIDE SEQUENCE [LARGE SCALE GENOMIC DNA]</scope>
    <source>
        <strain evidence="1 2">DSM 18034</strain>
    </source>
</reference>
<dbReference type="InterPro" id="IPR006521">
    <property type="entry name" value="Tail_protein_I"/>
</dbReference>
<evidence type="ECO:0000313" key="2">
    <source>
        <dbReference type="Proteomes" id="UP000189733"/>
    </source>
</evidence>
<dbReference type="EMBL" id="FUYA01000004">
    <property type="protein sequence ID" value="SKA70852.1"/>
    <property type="molecule type" value="Genomic_DNA"/>
</dbReference>
<dbReference type="STRING" id="1121442.SAMN02745702_01348"/>
<keyword evidence="2" id="KW-1185">Reference proteome</keyword>
<organism evidence="1 2">
    <name type="scientific">Desulfobaculum bizertense DSM 18034</name>
    <dbReference type="NCBI Taxonomy" id="1121442"/>
    <lineage>
        <taxon>Bacteria</taxon>
        <taxon>Pseudomonadati</taxon>
        <taxon>Thermodesulfobacteriota</taxon>
        <taxon>Desulfovibrionia</taxon>
        <taxon>Desulfovibrionales</taxon>
        <taxon>Desulfovibrionaceae</taxon>
        <taxon>Desulfobaculum</taxon>
    </lineage>
</organism>
<evidence type="ECO:0000313" key="1">
    <source>
        <dbReference type="EMBL" id="SKA70852.1"/>
    </source>
</evidence>
<dbReference type="NCBIfam" id="TIGR01634">
    <property type="entry name" value="tail_P2_I"/>
    <property type="match status" value="1"/>
</dbReference>
<dbReference type="AlphaFoldDB" id="A0A1T4W0R7"/>
<dbReference type="RefSeq" id="WP_078684652.1">
    <property type="nucleotide sequence ID" value="NZ_FUYA01000004.1"/>
</dbReference>
<protein>
    <submittedName>
        <fullName evidence="1">Phage tail protein, P2 protein I family</fullName>
    </submittedName>
</protein>
<accession>A0A1T4W0R7</accession>
<gene>
    <name evidence="1" type="ORF">SAMN02745702_01348</name>
</gene>
<dbReference type="Pfam" id="PF09684">
    <property type="entry name" value="Tail_P2_I"/>
    <property type="match status" value="1"/>
</dbReference>
<name>A0A1T4W0R7_9BACT</name>